<protein>
    <submittedName>
        <fullName evidence="2">Uncharacterized protein LOC120065352 isoform X3</fullName>
    </submittedName>
</protein>
<dbReference type="RefSeq" id="XP_038872206.1">
    <property type="nucleotide sequence ID" value="XM_039016278.1"/>
</dbReference>
<dbReference type="GeneID" id="120065352"/>
<dbReference type="AlphaFoldDB" id="A0A8U1H7Z1"/>
<proteinExistence type="predicted"/>
<reference evidence="2" key="1">
    <citation type="submission" date="2025-08" db="UniProtKB">
        <authorList>
            <consortium name="RefSeq"/>
        </authorList>
    </citation>
    <scope>IDENTIFICATION</scope>
    <source>
        <tissue evidence="2">White muscle</tissue>
    </source>
</reference>
<organism evidence="1 2">
    <name type="scientific">Salvelinus namaycush</name>
    <name type="common">Lake trout</name>
    <name type="synonym">Salmo namaycush</name>
    <dbReference type="NCBI Taxonomy" id="8040"/>
    <lineage>
        <taxon>Eukaryota</taxon>
        <taxon>Metazoa</taxon>
        <taxon>Chordata</taxon>
        <taxon>Craniata</taxon>
        <taxon>Vertebrata</taxon>
        <taxon>Euteleostomi</taxon>
        <taxon>Actinopterygii</taxon>
        <taxon>Neopterygii</taxon>
        <taxon>Teleostei</taxon>
        <taxon>Protacanthopterygii</taxon>
        <taxon>Salmoniformes</taxon>
        <taxon>Salmonidae</taxon>
        <taxon>Salmoninae</taxon>
        <taxon>Salvelinus</taxon>
    </lineage>
</organism>
<dbReference type="Proteomes" id="UP000808372">
    <property type="component" value="Chromosome 20"/>
</dbReference>
<gene>
    <name evidence="2" type="primary">LOC120065352</name>
</gene>
<evidence type="ECO:0000313" key="2">
    <source>
        <dbReference type="RefSeq" id="XP_038872206.1"/>
    </source>
</evidence>
<evidence type="ECO:0000313" key="1">
    <source>
        <dbReference type="Proteomes" id="UP000808372"/>
    </source>
</evidence>
<sequence>MPGSTFKKCCACGGDIRVARRKCDLCGAAQQLKKKLESQKDHYNDNWARNTLKGNNVAKVLNTAHLLIHKLEKLGMVPLILVGRPNNPSIGWSDVLCPQGFKDQQAKTVEEIKLIFDTAMKAVAGFSKREITNSGCRGKNGIGVPGRNFPFKGGDRSSTKAAGFGFQTRQKVTYCRLPAAHSPCP</sequence>
<keyword evidence="1" id="KW-1185">Reference proteome</keyword>
<name>A0A8U1H7Z1_SALNM</name>
<accession>A0A8U1H7Z1</accession>